<dbReference type="InterPro" id="IPR036866">
    <property type="entry name" value="RibonucZ/Hydroxyglut_hydro"/>
</dbReference>
<dbReference type="EMBL" id="MRZN01000005">
    <property type="protein sequence ID" value="PHK50111.1"/>
    <property type="molecule type" value="Genomic_DNA"/>
</dbReference>
<dbReference type="PANTHER" id="PTHR42951:SF17">
    <property type="entry name" value="METALLO-BETA-LACTAMASE DOMAIN-CONTAINING PROTEIN"/>
    <property type="match status" value="1"/>
</dbReference>
<reference evidence="3" key="4">
    <citation type="submission" date="2022-03" db="EMBL/GenBank/DDBJ databases">
        <title>Complete Genome Sequence of Staphylococcus edaphicus strain CCM 8731.</title>
        <authorList>
            <person name="Rimmer C.O."/>
            <person name="Thomas J.C."/>
        </authorList>
    </citation>
    <scope>NUCLEOTIDE SEQUENCE</scope>
    <source>
        <strain evidence="3">CCM 8731</strain>
    </source>
</reference>
<dbReference type="RefSeq" id="WP_099089869.1">
    <property type="nucleotide sequence ID" value="NZ_CP093217.1"/>
</dbReference>
<keyword evidence="5" id="KW-1185">Reference proteome</keyword>
<dbReference type="EMBL" id="CP093217">
    <property type="protein sequence ID" value="UQW81606.1"/>
    <property type="molecule type" value="Genomic_DNA"/>
</dbReference>
<evidence type="ECO:0000259" key="1">
    <source>
        <dbReference type="SMART" id="SM00849"/>
    </source>
</evidence>
<evidence type="ECO:0000313" key="4">
    <source>
        <dbReference type="Proteomes" id="UP000223828"/>
    </source>
</evidence>
<protein>
    <submittedName>
        <fullName evidence="3">MBL fold metallo-hydrolase</fullName>
    </submittedName>
</protein>
<name>A0A2C6VIQ5_9STAP</name>
<organism evidence="2 4">
    <name type="scientific">Staphylococcus edaphicus</name>
    <dbReference type="NCBI Taxonomy" id="1955013"/>
    <lineage>
        <taxon>Bacteria</taxon>
        <taxon>Bacillati</taxon>
        <taxon>Bacillota</taxon>
        <taxon>Bacilli</taxon>
        <taxon>Bacillales</taxon>
        <taxon>Staphylococcaceae</taxon>
        <taxon>Staphylococcus</taxon>
    </lineage>
</organism>
<dbReference type="OrthoDB" id="9802248at2"/>
<evidence type="ECO:0000313" key="3">
    <source>
        <dbReference type="EMBL" id="UQW81606.1"/>
    </source>
</evidence>
<feature type="domain" description="Metallo-beta-lactamase" evidence="1">
    <location>
        <begin position="24"/>
        <end position="198"/>
    </location>
</feature>
<dbReference type="Pfam" id="PF00753">
    <property type="entry name" value="Lactamase_B"/>
    <property type="match status" value="1"/>
</dbReference>
<dbReference type="Proteomes" id="UP001056588">
    <property type="component" value="Chromosome"/>
</dbReference>
<dbReference type="Gene3D" id="3.60.15.10">
    <property type="entry name" value="Ribonuclease Z/Hydroxyacylglutathione hydrolase-like"/>
    <property type="match status" value="1"/>
</dbReference>
<dbReference type="AlphaFoldDB" id="A0A2C6VIQ5"/>
<gene>
    <name evidence="2" type="ORF">BTJ66_05000</name>
    <name evidence="3" type="ORF">MNY58_00330</name>
</gene>
<evidence type="ECO:0000313" key="2">
    <source>
        <dbReference type="EMBL" id="PHK50111.1"/>
    </source>
</evidence>
<dbReference type="Proteomes" id="UP000223828">
    <property type="component" value="Unassembled WGS sequence"/>
</dbReference>
<dbReference type="SUPFAM" id="SSF56281">
    <property type="entry name" value="Metallo-hydrolase/oxidoreductase"/>
    <property type="match status" value="1"/>
</dbReference>
<proteinExistence type="predicted"/>
<dbReference type="InterPro" id="IPR001279">
    <property type="entry name" value="Metallo-B-lactamas"/>
</dbReference>
<dbReference type="InterPro" id="IPR050855">
    <property type="entry name" value="NDM-1-like"/>
</dbReference>
<reference evidence="4" key="2">
    <citation type="submission" date="2017-10" db="EMBL/GenBank/DDBJ databases">
        <title>Staphylococcus edaphicus sp. nov., isolated in Antarctica, harbouring mecC gene and genomic islands essential in adaptation to extreme environment.</title>
        <authorList>
            <person name="Pantucek R."/>
            <person name="Sedlacek I."/>
            <person name="Indrakova A."/>
            <person name="Vrbovska V."/>
            <person name="Maslanova I."/>
            <person name="Kovarovic V."/>
            <person name="Svec P."/>
            <person name="Kralova S."/>
            <person name="Kristofova L."/>
            <person name="Keklakova J."/>
            <person name="Petras P."/>
            <person name="Doskar J."/>
        </authorList>
    </citation>
    <scope>NUCLEOTIDE SEQUENCE [LARGE SCALE GENOMIC DNA]</scope>
    <source>
        <strain evidence="4">CCM 5085</strain>
    </source>
</reference>
<accession>A0A2C6VIQ5</accession>
<dbReference type="CDD" id="cd07721">
    <property type="entry name" value="yflN-like_MBL-fold"/>
    <property type="match status" value="1"/>
</dbReference>
<dbReference type="PANTHER" id="PTHR42951">
    <property type="entry name" value="METALLO-BETA-LACTAMASE DOMAIN-CONTAINING"/>
    <property type="match status" value="1"/>
</dbReference>
<reference evidence="2" key="1">
    <citation type="journal article" date="2017" name="Appl. Environ. Microbiol.">
        <title>Staphylococcus edaphicus sp. nov., isolated in Antarctica, harbours mecC gene and genomic islands with suspected role in adaptation to extreme environment.</title>
        <authorList>
            <person name="Pantucek R."/>
            <person name="Sedlacek I."/>
            <person name="Indrakova A."/>
            <person name="Vrbovska V."/>
            <person name="Maslanova I."/>
            <person name="Kovarovic V."/>
            <person name="Svec P."/>
            <person name="Kralova S."/>
            <person name="Kristofova L."/>
            <person name="Keklakova J."/>
            <person name="Petras P."/>
            <person name="Doskar J."/>
        </authorList>
    </citation>
    <scope>NUCLEOTIDE SEQUENCE</scope>
    <source>
        <strain evidence="2">CCM 8730</strain>
    </source>
</reference>
<sequence length="219" mass="24863">MELKQISTHIYKLTVETTVGIPIIINTWYVVNGDNVYIIDTGMASYTDMQIKTAQLLGTPQAIFLTHGHLDHINGANSITEALNIPMYAHELELPYIDGVLPYPNKNEVETTRVAHKVQPLNPSLNMPFTYYLTPGHAPGHVIYYHNEDDVLICGDLFISNSETLHPPINKFTYDMTQNINNGSIIDKVKPKLITTSHGHDIVYSEDIYPLYKFKYEEQ</sequence>
<dbReference type="SMART" id="SM00849">
    <property type="entry name" value="Lactamase_B"/>
    <property type="match status" value="1"/>
</dbReference>
<reference evidence="2" key="3">
    <citation type="submission" date="2017-10" db="EMBL/GenBank/DDBJ databases">
        <authorList>
            <person name="Vrbovska V."/>
            <person name="Kovarovic V."/>
            <person name="Indrakova A."/>
        </authorList>
    </citation>
    <scope>NUCLEOTIDE SEQUENCE</scope>
    <source>
        <strain evidence="2">CCM 8730</strain>
    </source>
</reference>
<evidence type="ECO:0000313" key="5">
    <source>
        <dbReference type="Proteomes" id="UP001056588"/>
    </source>
</evidence>